<protein>
    <submittedName>
        <fullName evidence="1">Uncharacterized protein</fullName>
    </submittedName>
</protein>
<accession>A0A484LSS8</accession>
<gene>
    <name evidence="1" type="ORF">CCAM_LOCUS21388</name>
</gene>
<dbReference type="OrthoDB" id="1243493at2759"/>
<dbReference type="AlphaFoldDB" id="A0A484LSS8"/>
<organism evidence="1 2">
    <name type="scientific">Cuscuta campestris</name>
    <dbReference type="NCBI Taxonomy" id="132261"/>
    <lineage>
        <taxon>Eukaryota</taxon>
        <taxon>Viridiplantae</taxon>
        <taxon>Streptophyta</taxon>
        <taxon>Embryophyta</taxon>
        <taxon>Tracheophyta</taxon>
        <taxon>Spermatophyta</taxon>
        <taxon>Magnoliopsida</taxon>
        <taxon>eudicotyledons</taxon>
        <taxon>Gunneridae</taxon>
        <taxon>Pentapetalae</taxon>
        <taxon>asterids</taxon>
        <taxon>lamiids</taxon>
        <taxon>Solanales</taxon>
        <taxon>Convolvulaceae</taxon>
        <taxon>Cuscuteae</taxon>
        <taxon>Cuscuta</taxon>
        <taxon>Cuscuta subgen. Grammica</taxon>
        <taxon>Cuscuta sect. Cleistogrammica</taxon>
    </lineage>
</organism>
<proteinExistence type="predicted"/>
<dbReference type="Proteomes" id="UP000595140">
    <property type="component" value="Unassembled WGS sequence"/>
</dbReference>
<keyword evidence="2" id="KW-1185">Reference proteome</keyword>
<evidence type="ECO:0000313" key="1">
    <source>
        <dbReference type="EMBL" id="VFQ79612.1"/>
    </source>
</evidence>
<dbReference type="EMBL" id="OOIL02001989">
    <property type="protein sequence ID" value="VFQ79612.1"/>
    <property type="molecule type" value="Genomic_DNA"/>
</dbReference>
<name>A0A484LSS8_9ASTE</name>
<sequence length="146" mass="16257">MTLVRSRIEPYITWRVYDASLSFWWDNWTGLGPLARVTNQAHGKTSLMGGNEEVKVQMDDRNGEGNAEARVKCGDNDEMSFDAGGPSFDLLTPMPKVDAAGDDNPNANSGNVSVTKACDAEKERKCVEIPFTETQYDPRVRIIDQR</sequence>
<evidence type="ECO:0000313" key="2">
    <source>
        <dbReference type="Proteomes" id="UP000595140"/>
    </source>
</evidence>
<reference evidence="1 2" key="1">
    <citation type="submission" date="2018-04" db="EMBL/GenBank/DDBJ databases">
        <authorList>
            <person name="Vogel A."/>
        </authorList>
    </citation>
    <scope>NUCLEOTIDE SEQUENCE [LARGE SCALE GENOMIC DNA]</scope>
</reference>